<name>A0ABR2PXX1_9ROSI</name>
<dbReference type="EMBL" id="JBBPBN010000049">
    <property type="protein sequence ID" value="KAK8993228.1"/>
    <property type="molecule type" value="Genomic_DNA"/>
</dbReference>
<organism evidence="1 2">
    <name type="scientific">Hibiscus sabdariffa</name>
    <name type="common">roselle</name>
    <dbReference type="NCBI Taxonomy" id="183260"/>
    <lineage>
        <taxon>Eukaryota</taxon>
        <taxon>Viridiplantae</taxon>
        <taxon>Streptophyta</taxon>
        <taxon>Embryophyta</taxon>
        <taxon>Tracheophyta</taxon>
        <taxon>Spermatophyta</taxon>
        <taxon>Magnoliopsida</taxon>
        <taxon>eudicotyledons</taxon>
        <taxon>Gunneridae</taxon>
        <taxon>Pentapetalae</taxon>
        <taxon>rosids</taxon>
        <taxon>malvids</taxon>
        <taxon>Malvales</taxon>
        <taxon>Malvaceae</taxon>
        <taxon>Malvoideae</taxon>
        <taxon>Hibiscus</taxon>
    </lineage>
</organism>
<evidence type="ECO:0000313" key="1">
    <source>
        <dbReference type="EMBL" id="KAK8993228.1"/>
    </source>
</evidence>
<dbReference type="Proteomes" id="UP001396334">
    <property type="component" value="Unassembled WGS sequence"/>
</dbReference>
<keyword evidence="2" id="KW-1185">Reference proteome</keyword>
<reference evidence="1 2" key="1">
    <citation type="journal article" date="2024" name="G3 (Bethesda)">
        <title>Genome assembly of Hibiscus sabdariffa L. provides insights into metabolisms of medicinal natural products.</title>
        <authorList>
            <person name="Kim T."/>
        </authorList>
    </citation>
    <scope>NUCLEOTIDE SEQUENCE [LARGE SCALE GENOMIC DNA]</scope>
    <source>
        <strain evidence="1">TK-2024</strain>
        <tissue evidence="1">Old leaves</tissue>
    </source>
</reference>
<accession>A0ABR2PXX1</accession>
<proteinExistence type="predicted"/>
<protein>
    <submittedName>
        <fullName evidence="1">Uncharacterized protein</fullName>
    </submittedName>
</protein>
<sequence length="90" mass="9249">MAVVSRVGVSGGCGSGVVLVMGVVGEFSVKKVRFDLGNWGREGCRQGRFGCRESVSRRASESRAVAVAATAAVVESCRGAAAAAQGFWKP</sequence>
<gene>
    <name evidence="1" type="ORF">V6N11_033331</name>
</gene>
<evidence type="ECO:0000313" key="2">
    <source>
        <dbReference type="Proteomes" id="UP001396334"/>
    </source>
</evidence>
<comment type="caution">
    <text evidence="1">The sequence shown here is derived from an EMBL/GenBank/DDBJ whole genome shotgun (WGS) entry which is preliminary data.</text>
</comment>